<keyword evidence="2 4" id="KW-0863">Zinc-finger</keyword>
<evidence type="ECO:0000256" key="2">
    <source>
        <dbReference type="ARBA" id="ARBA00022771"/>
    </source>
</evidence>
<gene>
    <name evidence="6" type="ORF">CLEP1334_LOCUS20621</name>
</gene>
<proteinExistence type="predicted"/>
<dbReference type="GO" id="GO:0008270">
    <property type="term" value="F:zinc ion binding"/>
    <property type="evidence" value="ECO:0007669"/>
    <property type="project" value="UniProtKB-KW"/>
</dbReference>
<name>A0A7S0JAP1_9EUKA</name>
<evidence type="ECO:0000259" key="5">
    <source>
        <dbReference type="PROSITE" id="PS50178"/>
    </source>
</evidence>
<evidence type="ECO:0000313" key="6">
    <source>
        <dbReference type="EMBL" id="CAD8545332.1"/>
    </source>
</evidence>
<keyword evidence="3" id="KW-0862">Zinc</keyword>
<sequence length="191" mass="20589">MAAHGLEEKDLRRPTFGRVLDASKGSSDVPFWAHELSYSSLASTDSGYTQQPWLPDGVSGHCMLCAQPFHLLRWTHHCRDCGGLFCASCSSHRVESKSREASATSALRICDNCAFSVHHPRHLGCDNPFGCPRCGPPTTAGQLLIYLQMLIRFVLCCGGAESCACIGATCIAALDERAPAAPRSSPAKPLR</sequence>
<dbReference type="Pfam" id="PF01363">
    <property type="entry name" value="FYVE"/>
    <property type="match status" value="1"/>
</dbReference>
<reference evidence="6" key="1">
    <citation type="submission" date="2021-01" db="EMBL/GenBank/DDBJ databases">
        <authorList>
            <person name="Corre E."/>
            <person name="Pelletier E."/>
            <person name="Niang G."/>
            <person name="Scheremetjew M."/>
            <person name="Finn R."/>
            <person name="Kale V."/>
            <person name="Holt S."/>
            <person name="Cochrane G."/>
            <person name="Meng A."/>
            <person name="Brown T."/>
            <person name="Cohen L."/>
        </authorList>
    </citation>
    <scope>NUCLEOTIDE SEQUENCE</scope>
    <source>
        <strain evidence="6">RCC1130</strain>
    </source>
</reference>
<dbReference type="Gene3D" id="3.30.40.10">
    <property type="entry name" value="Zinc/RING finger domain, C3HC4 (zinc finger)"/>
    <property type="match status" value="1"/>
</dbReference>
<keyword evidence="1" id="KW-0479">Metal-binding</keyword>
<accession>A0A7S0JAP1</accession>
<dbReference type="PROSITE" id="PS50178">
    <property type="entry name" value="ZF_FYVE"/>
    <property type="match status" value="1"/>
</dbReference>
<dbReference type="InterPro" id="IPR017455">
    <property type="entry name" value="Znf_FYVE-rel"/>
</dbReference>
<dbReference type="InterPro" id="IPR011011">
    <property type="entry name" value="Znf_FYVE_PHD"/>
</dbReference>
<protein>
    <recommendedName>
        <fullName evidence="5">FYVE-type domain-containing protein</fullName>
    </recommendedName>
</protein>
<evidence type="ECO:0000256" key="1">
    <source>
        <dbReference type="ARBA" id="ARBA00022723"/>
    </source>
</evidence>
<dbReference type="InterPro" id="IPR013083">
    <property type="entry name" value="Znf_RING/FYVE/PHD"/>
</dbReference>
<dbReference type="EMBL" id="HBER01040912">
    <property type="protein sequence ID" value="CAD8545332.1"/>
    <property type="molecule type" value="Transcribed_RNA"/>
</dbReference>
<dbReference type="AlphaFoldDB" id="A0A7S0JAP1"/>
<dbReference type="PANTHER" id="PTHR23164">
    <property type="entry name" value="EARLY ENDOSOME ANTIGEN 1"/>
    <property type="match status" value="1"/>
</dbReference>
<evidence type="ECO:0000256" key="3">
    <source>
        <dbReference type="ARBA" id="ARBA00022833"/>
    </source>
</evidence>
<organism evidence="6">
    <name type="scientific">Calcidiscus leptoporus</name>
    <dbReference type="NCBI Taxonomy" id="127549"/>
    <lineage>
        <taxon>Eukaryota</taxon>
        <taxon>Haptista</taxon>
        <taxon>Haptophyta</taxon>
        <taxon>Prymnesiophyceae</taxon>
        <taxon>Coccolithales</taxon>
        <taxon>Calcidiscaceae</taxon>
        <taxon>Calcidiscus</taxon>
    </lineage>
</organism>
<dbReference type="SUPFAM" id="SSF57903">
    <property type="entry name" value="FYVE/PHD zinc finger"/>
    <property type="match status" value="1"/>
</dbReference>
<evidence type="ECO:0000256" key="4">
    <source>
        <dbReference type="PROSITE-ProRule" id="PRU00091"/>
    </source>
</evidence>
<dbReference type="InterPro" id="IPR000306">
    <property type="entry name" value="Znf_FYVE"/>
</dbReference>
<feature type="domain" description="FYVE-type" evidence="5">
    <location>
        <begin position="56"/>
        <end position="118"/>
    </location>
</feature>
<dbReference type="SMART" id="SM00064">
    <property type="entry name" value="FYVE"/>
    <property type="match status" value="1"/>
</dbReference>